<organism evidence="4 5">
    <name type="scientific">Vombatus ursinus</name>
    <name type="common">Common wombat</name>
    <dbReference type="NCBI Taxonomy" id="29139"/>
    <lineage>
        <taxon>Eukaryota</taxon>
        <taxon>Metazoa</taxon>
        <taxon>Chordata</taxon>
        <taxon>Craniata</taxon>
        <taxon>Vertebrata</taxon>
        <taxon>Euteleostomi</taxon>
        <taxon>Mammalia</taxon>
        <taxon>Metatheria</taxon>
        <taxon>Diprotodontia</taxon>
        <taxon>Vombatidae</taxon>
        <taxon>Vombatus</taxon>
    </lineage>
</organism>
<dbReference type="PANTHER" id="PTHR45935:SF28">
    <property type="entry name" value="SCAN DOMAIN-CONTAINING PROTEIN 3"/>
    <property type="match status" value="1"/>
</dbReference>
<sequence>MSTEKKDKWTETTLDSERLLTVKKEEGDKEPKSHVLKNTSPKQELSRRLFRQLRYAETSGPHEALVRLRELCQSWLKPDTCTKKEILERLIMEQFLTMLPGETRTWVQLHHPESGEEVAALVEDIESHLDGPEKKVTMVSAHAQGQDVPWMGTASLAALSVPLLHGSPSPGTLLDPAYDAVMFHLEDPLNVFHTPQVPAHTRDQAVVSQSLKT</sequence>
<dbReference type="PROSITE" id="PS50804">
    <property type="entry name" value="SCAN_BOX"/>
    <property type="match status" value="1"/>
</dbReference>
<feature type="domain" description="SCAN box" evidence="3">
    <location>
        <begin position="47"/>
        <end position="129"/>
    </location>
</feature>
<evidence type="ECO:0000259" key="3">
    <source>
        <dbReference type="PROSITE" id="PS50804"/>
    </source>
</evidence>
<dbReference type="Proteomes" id="UP000314987">
    <property type="component" value="Unassembled WGS sequence"/>
</dbReference>
<evidence type="ECO:0000313" key="5">
    <source>
        <dbReference type="Proteomes" id="UP000314987"/>
    </source>
</evidence>
<dbReference type="Gene3D" id="1.10.4020.10">
    <property type="entry name" value="DNA breaking-rejoining enzymes"/>
    <property type="match status" value="1"/>
</dbReference>
<keyword evidence="1" id="KW-0539">Nucleus</keyword>
<dbReference type="OMA" id="CELLPAW"/>
<dbReference type="Ensembl" id="ENSVURT00010001690.1">
    <property type="protein sequence ID" value="ENSVURP00010001481.1"/>
    <property type="gene ID" value="ENSVURG00010001263.1"/>
</dbReference>
<evidence type="ECO:0000256" key="1">
    <source>
        <dbReference type="ARBA" id="ARBA00023242"/>
    </source>
</evidence>
<accession>A0A4X2JU74</accession>
<dbReference type="SMART" id="SM00431">
    <property type="entry name" value="SCAN"/>
    <property type="match status" value="1"/>
</dbReference>
<name>A0A4X2JU74_VOMUR</name>
<dbReference type="InterPro" id="IPR050916">
    <property type="entry name" value="SCAN-C2H2_zinc_finger"/>
</dbReference>
<evidence type="ECO:0000313" key="4">
    <source>
        <dbReference type="Ensembl" id="ENSVURP00010001481.1"/>
    </source>
</evidence>
<dbReference type="InterPro" id="IPR038269">
    <property type="entry name" value="SCAN_sf"/>
</dbReference>
<keyword evidence="5" id="KW-1185">Reference proteome</keyword>
<dbReference type="Pfam" id="PF02023">
    <property type="entry name" value="SCAN"/>
    <property type="match status" value="1"/>
</dbReference>
<dbReference type="CDD" id="cd07936">
    <property type="entry name" value="SCAN"/>
    <property type="match status" value="1"/>
</dbReference>
<dbReference type="GeneTree" id="ENSGT00940000162162"/>
<dbReference type="InterPro" id="IPR003309">
    <property type="entry name" value="SCAN_dom"/>
</dbReference>
<feature type="compositionally biased region" description="Basic and acidic residues" evidence="2">
    <location>
        <begin position="20"/>
        <end position="33"/>
    </location>
</feature>
<dbReference type="SUPFAM" id="SSF47353">
    <property type="entry name" value="Retrovirus capsid dimerization domain-like"/>
    <property type="match status" value="1"/>
</dbReference>
<dbReference type="PANTHER" id="PTHR45935">
    <property type="entry name" value="PROTEIN ZBED8-RELATED"/>
    <property type="match status" value="1"/>
</dbReference>
<feature type="region of interest" description="Disordered" evidence="2">
    <location>
        <begin position="20"/>
        <end position="43"/>
    </location>
</feature>
<protein>
    <recommendedName>
        <fullName evidence="3">SCAN box domain-containing protein</fullName>
    </recommendedName>
</protein>
<proteinExistence type="predicted"/>
<evidence type="ECO:0000256" key="2">
    <source>
        <dbReference type="SAM" id="MobiDB-lite"/>
    </source>
</evidence>
<dbReference type="AlphaFoldDB" id="A0A4X2JU74"/>
<reference evidence="4" key="2">
    <citation type="submission" date="2025-08" db="UniProtKB">
        <authorList>
            <consortium name="Ensembl"/>
        </authorList>
    </citation>
    <scope>IDENTIFICATION</scope>
</reference>
<reference evidence="4" key="3">
    <citation type="submission" date="2025-09" db="UniProtKB">
        <authorList>
            <consortium name="Ensembl"/>
        </authorList>
    </citation>
    <scope>IDENTIFICATION</scope>
</reference>
<reference evidence="5" key="1">
    <citation type="submission" date="2018-12" db="EMBL/GenBank/DDBJ databases">
        <authorList>
            <person name="Yazar S."/>
        </authorList>
    </citation>
    <scope>NUCLEOTIDE SEQUENCE [LARGE SCALE GENOMIC DNA]</scope>
</reference>
<dbReference type="FunFam" id="1.10.4020.10:FF:000001">
    <property type="entry name" value="zinc finger protein 263 isoform X1"/>
    <property type="match status" value="1"/>
</dbReference>